<comment type="caution">
    <text evidence="6">The sequence shown here is derived from an EMBL/GenBank/DDBJ whole genome shotgun (WGS) entry which is preliminary data.</text>
</comment>
<evidence type="ECO:0000259" key="5">
    <source>
        <dbReference type="Pfam" id="PF25967"/>
    </source>
</evidence>
<gene>
    <name evidence="6" type="ORF">A3J66_04505</name>
</gene>
<reference evidence="6 7" key="1">
    <citation type="journal article" date="2016" name="Nat. Commun.">
        <title>Thousands of microbial genomes shed light on interconnected biogeochemical processes in an aquifer system.</title>
        <authorList>
            <person name="Anantharaman K."/>
            <person name="Brown C.T."/>
            <person name="Hug L.A."/>
            <person name="Sharon I."/>
            <person name="Castelle C.J."/>
            <person name="Probst A.J."/>
            <person name="Thomas B.C."/>
            <person name="Singh A."/>
            <person name="Wilkins M.J."/>
            <person name="Karaoz U."/>
            <person name="Brodie E.L."/>
            <person name="Williams K.H."/>
            <person name="Hubbard S.S."/>
            <person name="Banfield J.F."/>
        </authorList>
    </citation>
    <scope>NUCLEOTIDE SEQUENCE [LARGE SCALE GENOMIC DNA]</scope>
</reference>
<dbReference type="Gene3D" id="2.40.30.170">
    <property type="match status" value="1"/>
</dbReference>
<dbReference type="Gene3D" id="1.10.287.470">
    <property type="entry name" value="Helix hairpin bin"/>
    <property type="match status" value="1"/>
</dbReference>
<dbReference type="PANTHER" id="PTHR32347:SF23">
    <property type="entry name" value="BLL5650 PROTEIN"/>
    <property type="match status" value="1"/>
</dbReference>
<evidence type="ECO:0000256" key="1">
    <source>
        <dbReference type="ARBA" id="ARBA00004196"/>
    </source>
</evidence>
<dbReference type="GO" id="GO:0030313">
    <property type="term" value="C:cell envelope"/>
    <property type="evidence" value="ECO:0007669"/>
    <property type="project" value="UniProtKB-SubCell"/>
</dbReference>
<dbReference type="Gene3D" id="2.40.420.20">
    <property type="match status" value="1"/>
</dbReference>
<dbReference type="GO" id="GO:0016020">
    <property type="term" value="C:membrane"/>
    <property type="evidence" value="ECO:0007669"/>
    <property type="project" value="InterPro"/>
</dbReference>
<dbReference type="NCBIfam" id="TIGR01730">
    <property type="entry name" value="RND_mfp"/>
    <property type="match status" value="1"/>
</dbReference>
<proteinExistence type="inferred from homology"/>
<dbReference type="Pfam" id="PF25967">
    <property type="entry name" value="RND-MFP_C"/>
    <property type="match status" value="1"/>
</dbReference>
<feature type="domain" description="Multidrug resistance protein MdtA-like C-terminal permuted SH3" evidence="5">
    <location>
        <begin position="548"/>
        <end position="607"/>
    </location>
</feature>
<keyword evidence="3 4" id="KW-0175">Coiled coil</keyword>
<dbReference type="Proteomes" id="UP000176282">
    <property type="component" value="Unassembled WGS sequence"/>
</dbReference>
<evidence type="ECO:0000256" key="4">
    <source>
        <dbReference type="SAM" id="Coils"/>
    </source>
</evidence>
<sequence length="614" mass="65487">MPIPHLFRTKKFWIPAVIGLIVVGGIVAKSQKKAPPEISTTEAKRQTLTQSVTETGTVVSSLKVEYGWQKTGAVTSILKKVGDQVRKGEVIASIEGTQEALALAQVKASLDAARAVLSQQIAGATNEERQKSNATVEQARASLAQAEAALTETKQSTNASVEQAENTLLTAENNLRLVQGGEDSQLVTDAYEDLIDTLKSTVATLSSKLGVADETLGVDNSSANDAFESLLGVLDVNTKFRAEVSYKEARTSVDSVENAVTILTKSTPHTVVDQKTESVEAAIEKTQKALLDTRALLDKTISGDDLTESELSSLKSDIDSARSSVNTAAASLTTSKQATDGARNSLSSYELAYDKAKTAVETAKQDAEIQVRKSEAAVAVQRAALLQTQAGHASVVAPPRSIDLASYEADVRRNQAIVADRAKEYEKTKLIAMVDGVISTLSVEVGEVVSANTPVLTILSPELTVEVDISEADVAKISPDDMAKVTLDALGEDTSFEAIVKHVDPAETEISGVVYYKTKLSFVNLPENHSIKPGMTANIEVFTDKAENVVVIPQRAILEKDGKKIVRVVTDQKTGSFEEKEVTTGLRGNDGLIEVASGLSEGDLVVTFLKEETK</sequence>
<evidence type="ECO:0000256" key="2">
    <source>
        <dbReference type="ARBA" id="ARBA00009477"/>
    </source>
</evidence>
<name>A0A1F6M4M3_9BACT</name>
<comment type="similarity">
    <text evidence="2">Belongs to the membrane fusion protein (MFP) (TC 8.A.1) family.</text>
</comment>
<evidence type="ECO:0000313" key="6">
    <source>
        <dbReference type="EMBL" id="OGH66508.1"/>
    </source>
</evidence>
<protein>
    <recommendedName>
        <fullName evidence="5">Multidrug resistance protein MdtA-like C-terminal permuted SH3 domain-containing protein</fullName>
    </recommendedName>
</protein>
<dbReference type="InterPro" id="IPR058627">
    <property type="entry name" value="MdtA-like_C"/>
</dbReference>
<comment type="subcellular location">
    <subcellularLocation>
        <location evidence="1">Cell envelope</location>
    </subcellularLocation>
</comment>
<accession>A0A1F6M4M3</accession>
<dbReference type="InterPro" id="IPR006143">
    <property type="entry name" value="RND_pump_MFP"/>
</dbReference>
<organism evidence="6 7">
    <name type="scientific">Candidatus Magasanikbacteria bacterium RIFCSPHIGHO2_02_FULL_47_14</name>
    <dbReference type="NCBI Taxonomy" id="1798680"/>
    <lineage>
        <taxon>Bacteria</taxon>
        <taxon>Candidatus Magasanikiibacteriota</taxon>
    </lineage>
</organism>
<dbReference type="EMBL" id="MFQB01000035">
    <property type="protein sequence ID" value="OGH66508.1"/>
    <property type="molecule type" value="Genomic_DNA"/>
</dbReference>
<evidence type="ECO:0000313" key="7">
    <source>
        <dbReference type="Proteomes" id="UP000176282"/>
    </source>
</evidence>
<dbReference type="SUPFAM" id="SSF111369">
    <property type="entry name" value="HlyD-like secretion proteins"/>
    <property type="match status" value="2"/>
</dbReference>
<feature type="coiled-coil region" evidence="4">
    <location>
        <begin position="129"/>
        <end position="174"/>
    </location>
</feature>
<dbReference type="PANTHER" id="PTHR32347">
    <property type="entry name" value="EFFLUX SYSTEM COMPONENT YKNX-RELATED"/>
    <property type="match status" value="1"/>
</dbReference>
<dbReference type="GO" id="GO:0022857">
    <property type="term" value="F:transmembrane transporter activity"/>
    <property type="evidence" value="ECO:0007669"/>
    <property type="project" value="InterPro"/>
</dbReference>
<dbReference type="Gene3D" id="2.40.50.100">
    <property type="match status" value="2"/>
</dbReference>
<evidence type="ECO:0000256" key="3">
    <source>
        <dbReference type="ARBA" id="ARBA00023054"/>
    </source>
</evidence>
<dbReference type="STRING" id="1798680.A3J66_04505"/>
<dbReference type="InterPro" id="IPR050465">
    <property type="entry name" value="UPF0194_transport"/>
</dbReference>
<dbReference type="AlphaFoldDB" id="A0A1F6M4M3"/>